<reference evidence="2 3" key="1">
    <citation type="journal article" date="2022" name="Nat. Genet.">
        <title>Improved pea reference genome and pan-genome highlight genomic features and evolutionary characteristics.</title>
        <authorList>
            <person name="Yang T."/>
            <person name="Liu R."/>
            <person name="Luo Y."/>
            <person name="Hu S."/>
            <person name="Wang D."/>
            <person name="Wang C."/>
            <person name="Pandey M.K."/>
            <person name="Ge S."/>
            <person name="Xu Q."/>
            <person name="Li N."/>
            <person name="Li G."/>
            <person name="Huang Y."/>
            <person name="Saxena R.K."/>
            <person name="Ji Y."/>
            <person name="Li M."/>
            <person name="Yan X."/>
            <person name="He Y."/>
            <person name="Liu Y."/>
            <person name="Wang X."/>
            <person name="Xiang C."/>
            <person name="Varshney R.K."/>
            <person name="Ding H."/>
            <person name="Gao S."/>
            <person name="Zong X."/>
        </authorList>
    </citation>
    <scope>NUCLEOTIDE SEQUENCE [LARGE SCALE GENOMIC DNA]</scope>
    <source>
        <strain evidence="2 3">cv. Zhongwan 6</strain>
    </source>
</reference>
<evidence type="ECO:0000256" key="1">
    <source>
        <dbReference type="SAM" id="MobiDB-lite"/>
    </source>
</evidence>
<feature type="compositionally biased region" description="Basic and acidic residues" evidence="1">
    <location>
        <begin position="1"/>
        <end position="12"/>
    </location>
</feature>
<name>A0A9D4WLD1_PEA</name>
<gene>
    <name evidence="2" type="ORF">KIW84_050332</name>
</gene>
<organism evidence="2 3">
    <name type="scientific">Pisum sativum</name>
    <name type="common">Garden pea</name>
    <name type="synonym">Lathyrus oleraceus</name>
    <dbReference type="NCBI Taxonomy" id="3888"/>
    <lineage>
        <taxon>Eukaryota</taxon>
        <taxon>Viridiplantae</taxon>
        <taxon>Streptophyta</taxon>
        <taxon>Embryophyta</taxon>
        <taxon>Tracheophyta</taxon>
        <taxon>Spermatophyta</taxon>
        <taxon>Magnoliopsida</taxon>
        <taxon>eudicotyledons</taxon>
        <taxon>Gunneridae</taxon>
        <taxon>Pentapetalae</taxon>
        <taxon>rosids</taxon>
        <taxon>fabids</taxon>
        <taxon>Fabales</taxon>
        <taxon>Fabaceae</taxon>
        <taxon>Papilionoideae</taxon>
        <taxon>50 kb inversion clade</taxon>
        <taxon>NPAAA clade</taxon>
        <taxon>Hologalegina</taxon>
        <taxon>IRL clade</taxon>
        <taxon>Fabeae</taxon>
        <taxon>Lathyrus</taxon>
    </lineage>
</organism>
<evidence type="ECO:0000313" key="2">
    <source>
        <dbReference type="EMBL" id="KAI5402691.1"/>
    </source>
</evidence>
<accession>A0A9D4WLD1</accession>
<feature type="region of interest" description="Disordered" evidence="1">
    <location>
        <begin position="1"/>
        <end position="83"/>
    </location>
</feature>
<dbReference type="AlphaFoldDB" id="A0A9D4WLD1"/>
<feature type="compositionally biased region" description="Basic and acidic residues" evidence="1">
    <location>
        <begin position="66"/>
        <end position="80"/>
    </location>
</feature>
<dbReference type="Proteomes" id="UP001058974">
    <property type="component" value="Chromosome 5"/>
</dbReference>
<evidence type="ECO:0000313" key="3">
    <source>
        <dbReference type="Proteomes" id="UP001058974"/>
    </source>
</evidence>
<feature type="compositionally biased region" description="Basic and acidic residues" evidence="1">
    <location>
        <begin position="35"/>
        <end position="45"/>
    </location>
</feature>
<feature type="compositionally biased region" description="Polar residues" evidence="1">
    <location>
        <begin position="50"/>
        <end position="64"/>
    </location>
</feature>
<keyword evidence="3" id="KW-1185">Reference proteome</keyword>
<sequence>MEKQVEEEKKLGEGPQISRMEPVTQGAYGGGMYATEKDQQQEKQTKPPASDTQSADGPVDNNTMKPKHDPPPSSGDRDIDITGQSYIQYETSISTASKEFVVAEAVVKVNVGRDYVVSEAVKALVLLAESESQSQGIYNDHSRGLEALRQSNLGISEQLPKCLLDESDNGQTPQSVHTFPG</sequence>
<comment type="caution">
    <text evidence="2">The sequence shown here is derived from an EMBL/GenBank/DDBJ whole genome shotgun (WGS) entry which is preliminary data.</text>
</comment>
<dbReference type="EMBL" id="JAMSHJ010000005">
    <property type="protein sequence ID" value="KAI5402691.1"/>
    <property type="molecule type" value="Genomic_DNA"/>
</dbReference>
<protein>
    <submittedName>
        <fullName evidence="2">Uncharacterized protein</fullName>
    </submittedName>
</protein>
<dbReference type="Gramene" id="Psat05G0033200-T1">
    <property type="protein sequence ID" value="KAI5402691.1"/>
    <property type="gene ID" value="KIW84_050332"/>
</dbReference>
<proteinExistence type="predicted"/>